<dbReference type="GO" id="GO:0042393">
    <property type="term" value="F:histone binding"/>
    <property type="evidence" value="ECO:0007669"/>
    <property type="project" value="TreeGrafter"/>
</dbReference>
<dbReference type="PRINTS" id="PR00887">
    <property type="entry name" value="SSRCOGNITION"/>
</dbReference>
<dbReference type="CDD" id="cd13231">
    <property type="entry name" value="PH2_SSRP1-like"/>
    <property type="match status" value="1"/>
</dbReference>
<dbReference type="PANTHER" id="PTHR45849:SF1">
    <property type="entry name" value="FACT COMPLEX SUBUNIT SSRP1"/>
    <property type="match status" value="1"/>
</dbReference>
<evidence type="ECO:0000256" key="5">
    <source>
        <dbReference type="ARBA" id="ARBA00022763"/>
    </source>
</evidence>
<dbReference type="InterPro" id="IPR035417">
    <property type="entry name" value="SSRP1/POB3_N"/>
</dbReference>
<dbReference type="AlphaFoldDB" id="A0A7S3VGV7"/>
<evidence type="ECO:0000259" key="14">
    <source>
        <dbReference type="PROSITE" id="PS50118"/>
    </source>
</evidence>
<reference evidence="15" key="1">
    <citation type="submission" date="2021-01" db="EMBL/GenBank/DDBJ databases">
        <authorList>
            <person name="Corre E."/>
            <person name="Pelletier E."/>
            <person name="Niang G."/>
            <person name="Scheremetjew M."/>
            <person name="Finn R."/>
            <person name="Kale V."/>
            <person name="Holt S."/>
            <person name="Cochrane G."/>
            <person name="Meng A."/>
            <person name="Brown T."/>
            <person name="Cohen L."/>
        </authorList>
    </citation>
    <scope>NUCLEOTIDE SEQUENCE</scope>
    <source>
        <strain evidence="15">CCMP1320</strain>
    </source>
</reference>
<feature type="compositionally biased region" description="Acidic residues" evidence="13">
    <location>
        <begin position="510"/>
        <end position="526"/>
    </location>
</feature>
<feature type="DNA-binding region" description="HMG box" evidence="11">
    <location>
        <begin position="597"/>
        <end position="665"/>
    </location>
</feature>
<accession>A0A7S3VGV7</accession>
<feature type="compositionally biased region" description="Acidic residues" evidence="13">
    <location>
        <begin position="673"/>
        <end position="686"/>
    </location>
</feature>
<dbReference type="CDD" id="cd01390">
    <property type="entry name" value="HMG-box_NHP6-like"/>
    <property type="match status" value="1"/>
</dbReference>
<proteinExistence type="inferred from homology"/>
<dbReference type="InterPro" id="IPR009071">
    <property type="entry name" value="HMG_box_dom"/>
</dbReference>
<evidence type="ECO:0000256" key="9">
    <source>
        <dbReference type="ARBA" id="ARBA00023204"/>
    </source>
</evidence>
<dbReference type="Gene3D" id="2.30.29.220">
    <property type="entry name" value="Structure-specific recognition protein (SSRP1)"/>
    <property type="match status" value="1"/>
</dbReference>
<dbReference type="EMBL" id="HBIP01000486">
    <property type="protein sequence ID" value="CAE0485176.1"/>
    <property type="molecule type" value="Transcribed_RNA"/>
</dbReference>
<keyword evidence="7 11" id="KW-0238">DNA-binding</keyword>
<evidence type="ECO:0000256" key="11">
    <source>
        <dbReference type="PROSITE-ProRule" id="PRU00267"/>
    </source>
</evidence>
<keyword evidence="8 12" id="KW-0804">Transcription</keyword>
<dbReference type="InterPro" id="IPR024954">
    <property type="entry name" value="SSRP1_DD"/>
</dbReference>
<dbReference type="InterPro" id="IPR050454">
    <property type="entry name" value="RTT106/SSRP1_HistChap/FACT"/>
</dbReference>
<keyword evidence="6 12" id="KW-0805">Transcription regulation</keyword>
<evidence type="ECO:0000256" key="1">
    <source>
        <dbReference type="ARBA" id="ARBA00010060"/>
    </source>
</evidence>
<dbReference type="InterPro" id="IPR013719">
    <property type="entry name" value="RTT106/SPT16-like_middle_dom"/>
</dbReference>
<dbReference type="SMART" id="SM00398">
    <property type="entry name" value="HMG"/>
    <property type="match status" value="1"/>
</dbReference>
<dbReference type="Pfam" id="PF03531">
    <property type="entry name" value="SSrecog"/>
    <property type="match status" value="1"/>
</dbReference>
<dbReference type="InterPro" id="IPR000969">
    <property type="entry name" value="SSRP1/POB3"/>
</dbReference>
<evidence type="ECO:0000256" key="3">
    <source>
        <dbReference type="ARBA" id="ARBA00022454"/>
    </source>
</evidence>
<dbReference type="GO" id="GO:0006260">
    <property type="term" value="P:DNA replication"/>
    <property type="evidence" value="ECO:0007669"/>
    <property type="project" value="UniProtKB-KW"/>
</dbReference>
<dbReference type="SUPFAM" id="SSF47095">
    <property type="entry name" value="HMG-box"/>
    <property type="match status" value="1"/>
</dbReference>
<comment type="subunit">
    <text evidence="2">Component of the FACT complex, a stable heterodimer of SPT16 and SSRP1.</text>
</comment>
<organism evidence="15">
    <name type="scientific">Dunaliella tertiolecta</name>
    <name type="common">Green alga</name>
    <dbReference type="NCBI Taxonomy" id="3047"/>
    <lineage>
        <taxon>Eukaryota</taxon>
        <taxon>Viridiplantae</taxon>
        <taxon>Chlorophyta</taxon>
        <taxon>core chlorophytes</taxon>
        <taxon>Chlorophyceae</taxon>
        <taxon>CS clade</taxon>
        <taxon>Chlamydomonadales</taxon>
        <taxon>Dunaliellaceae</taxon>
        <taxon>Dunaliella</taxon>
    </lineage>
</organism>
<dbReference type="FunFam" id="2.30.29.150:FF:000001">
    <property type="entry name" value="Fact complex subunit ssrp1"/>
    <property type="match status" value="1"/>
</dbReference>
<dbReference type="PANTHER" id="PTHR45849">
    <property type="entry name" value="FACT COMPLEX SUBUNIT SSRP1"/>
    <property type="match status" value="1"/>
</dbReference>
<evidence type="ECO:0000256" key="10">
    <source>
        <dbReference type="ARBA" id="ARBA00023242"/>
    </source>
</evidence>
<dbReference type="Gene3D" id="2.30.29.150">
    <property type="match status" value="1"/>
</dbReference>
<protein>
    <recommendedName>
        <fullName evidence="12">FACT complex subunit SSRP1</fullName>
    </recommendedName>
</protein>
<dbReference type="SMART" id="SM01287">
    <property type="entry name" value="Rtt106"/>
    <property type="match status" value="1"/>
</dbReference>
<dbReference type="InterPro" id="IPR036910">
    <property type="entry name" value="HMG_box_dom_sf"/>
</dbReference>
<dbReference type="GO" id="GO:0003677">
    <property type="term" value="F:DNA binding"/>
    <property type="evidence" value="ECO:0007669"/>
    <property type="project" value="UniProtKB-UniRule"/>
</dbReference>
<comment type="subcellular location">
    <subcellularLocation>
        <location evidence="12">Nucleus</location>
    </subcellularLocation>
    <subcellularLocation>
        <location evidence="12">Chromosome</location>
    </subcellularLocation>
</comment>
<keyword evidence="3 12" id="KW-0158">Chromosome</keyword>
<dbReference type="PROSITE" id="PS50118">
    <property type="entry name" value="HMG_BOX_2"/>
    <property type="match status" value="1"/>
</dbReference>
<dbReference type="GO" id="GO:0035101">
    <property type="term" value="C:FACT complex"/>
    <property type="evidence" value="ECO:0007669"/>
    <property type="project" value="TreeGrafter"/>
</dbReference>
<dbReference type="SUPFAM" id="SSF50729">
    <property type="entry name" value="PH domain-like"/>
    <property type="match status" value="1"/>
</dbReference>
<dbReference type="GO" id="GO:0031491">
    <property type="term" value="F:nucleosome binding"/>
    <property type="evidence" value="ECO:0007669"/>
    <property type="project" value="TreeGrafter"/>
</dbReference>
<keyword evidence="9 12" id="KW-0234">DNA repair</keyword>
<dbReference type="InterPro" id="IPR038167">
    <property type="entry name" value="SSRP1_sf"/>
</dbReference>
<feature type="region of interest" description="Disordered" evidence="13">
    <location>
        <begin position="460"/>
        <end position="604"/>
    </location>
</feature>
<evidence type="ECO:0000256" key="13">
    <source>
        <dbReference type="SAM" id="MobiDB-lite"/>
    </source>
</evidence>
<comment type="function">
    <text evidence="12">Component of the FACT complex, a general chromatin factor that acts to reorganize nucleosomes. The FACT complex is involved in multiple processes that require DNA as a template such as mRNA elongation, DNA replication and DNA repair. During transcription elongation the FACT complex acts as a histone chaperone that both destabilizes and restores nucleosomal structure. It facilitates the passage of RNA polymerase II and transcription by promoting the dissociation of one histone H2A-H2B dimer from the nucleosome, then subsequently promotes the reestablishment of the nucleosome following the passage of RNA polymerase II.</text>
</comment>
<gene>
    <name evidence="15" type="ORF">DTER00134_LOCUS215</name>
</gene>
<evidence type="ECO:0000256" key="7">
    <source>
        <dbReference type="ARBA" id="ARBA00023125"/>
    </source>
</evidence>
<dbReference type="Pfam" id="PF08512">
    <property type="entry name" value="Rttp106-like_middle"/>
    <property type="match status" value="1"/>
</dbReference>
<dbReference type="Pfam" id="PF00505">
    <property type="entry name" value="HMG_box"/>
    <property type="match status" value="1"/>
</dbReference>
<evidence type="ECO:0000313" key="15">
    <source>
        <dbReference type="EMBL" id="CAE0485176.1"/>
    </source>
</evidence>
<dbReference type="FunFam" id="1.10.30.10:FF:000016">
    <property type="entry name" value="FACT complex subunit SSRP1"/>
    <property type="match status" value="1"/>
</dbReference>
<dbReference type="FunFam" id="2.30.29.220:FF:000002">
    <property type="entry name" value="FACT complex subunit SSRP1"/>
    <property type="match status" value="1"/>
</dbReference>
<keyword evidence="4 12" id="KW-0235">DNA replication</keyword>
<dbReference type="Pfam" id="PF21103">
    <property type="entry name" value="PH1_SSRP1-like"/>
    <property type="match status" value="1"/>
</dbReference>
<evidence type="ECO:0000256" key="12">
    <source>
        <dbReference type="RuleBase" id="RU364013"/>
    </source>
</evidence>
<evidence type="ECO:0000256" key="8">
    <source>
        <dbReference type="ARBA" id="ARBA00023163"/>
    </source>
</evidence>
<feature type="domain" description="HMG box" evidence="14">
    <location>
        <begin position="597"/>
        <end position="665"/>
    </location>
</feature>
<dbReference type="Pfam" id="PF17292">
    <property type="entry name" value="POB3_N"/>
    <property type="match status" value="1"/>
</dbReference>
<evidence type="ECO:0000256" key="6">
    <source>
        <dbReference type="ARBA" id="ARBA00023015"/>
    </source>
</evidence>
<dbReference type="Gene3D" id="2.30.29.30">
    <property type="entry name" value="Pleckstrin-homology domain (PH domain)/Phosphotyrosine-binding domain (PTB)"/>
    <property type="match status" value="2"/>
</dbReference>
<feature type="region of interest" description="Disordered" evidence="13">
    <location>
        <begin position="662"/>
        <end position="686"/>
    </location>
</feature>
<evidence type="ECO:0000256" key="4">
    <source>
        <dbReference type="ARBA" id="ARBA00022705"/>
    </source>
</evidence>
<evidence type="ECO:0000256" key="2">
    <source>
        <dbReference type="ARBA" id="ARBA00011111"/>
    </source>
</evidence>
<name>A0A7S3VGV7_DUNTE</name>
<keyword evidence="5 12" id="KW-0227">DNA damage</keyword>
<dbReference type="GO" id="GO:0006281">
    <property type="term" value="P:DNA repair"/>
    <property type="evidence" value="ECO:0007669"/>
    <property type="project" value="UniProtKB-KW"/>
</dbReference>
<dbReference type="CDD" id="cd13230">
    <property type="entry name" value="PH1_SSRP1-like"/>
    <property type="match status" value="1"/>
</dbReference>
<feature type="compositionally biased region" description="Acidic residues" evidence="13">
    <location>
        <begin position="547"/>
        <end position="557"/>
    </location>
</feature>
<dbReference type="InterPro" id="IPR048993">
    <property type="entry name" value="SSRP1-like_PH1"/>
</dbReference>
<comment type="similarity">
    <text evidence="1 12">Belongs to the SSRP1 family.</text>
</comment>
<dbReference type="InterPro" id="IPR011993">
    <property type="entry name" value="PH-like_dom_sf"/>
</dbReference>
<feature type="compositionally biased region" description="Acidic residues" evidence="13">
    <location>
        <begin position="488"/>
        <end position="499"/>
    </location>
</feature>
<keyword evidence="10 11" id="KW-0539">Nucleus</keyword>
<feature type="compositionally biased region" description="Basic and acidic residues" evidence="13">
    <location>
        <begin position="569"/>
        <end position="586"/>
    </location>
</feature>
<sequence length="686" mass="75219">MDAPTQGQGSAILSYGQIFLGTRGAVSQGHLKVSSNGLLWKRTGGSGKVVEIKKADIASIFWTRVTRGCQLGVRVKEGATHNFVGFRERDLEQLQNFSKQQYGLEIKEMTMSTSGRNWGGVAINGKSLMFIVDGKPAFEVPLPDVVSAQQAKDDVMMEFNVDDTAADEREDMLAEMAFHVPQGHEGLAPENPEEVPAKVLLDQVLAHTDTGGVSGDEAVARFTDVHVLAPRGRFDVDMFHGHVNLAGQTQDFKIRFASIQRIFILPKSSTPHTLVVVSLDPPIRKGQTYYTHILCQFPSEEEVSIDLDITPEALAAKNEKCGGKLEASMTGPVFEVFARTLRGLSGAKITRPGAFKNAAQDGFAVRCSYKADDGYLYPLDRAFFYIQKPPMLIPFDEVESVELTRLGGNTVSSKTFDLVVRTRSDVEHQFRSIQRSEWQVLLDFFQAKRLRVERLREAQAGPGVANARAAAVLDDDDDDAGMRHAELGVDEDEDDEDFVGGDKSSSSGGSDDESGDESGDAEMIEEEGIKVNSVLDKKKAKKRQQAEEDEDEESEEEEKPKKAKKAAVPKKEPKSKEATGKGGDAKKPRKKKDPNAPKKNMTSYMHFSNAMRSKMKAENPSASFGELAKLISERWKTISPEEKAPYEAAAQQDKQRYNEAMAAYKSSGGAAGGDDDDGDDGEDGNE</sequence>
<dbReference type="Gene3D" id="1.10.30.10">
    <property type="entry name" value="High mobility group box domain"/>
    <property type="match status" value="1"/>
</dbReference>